<dbReference type="PANTHER" id="PTHR42695:SF5">
    <property type="entry name" value="GLUTAMINE AMIDOTRANSFERASE YLR126C-RELATED"/>
    <property type="match status" value="1"/>
</dbReference>
<name>A0A101MEY6_PENFR</name>
<dbReference type="Proteomes" id="UP000055045">
    <property type="component" value="Unassembled WGS sequence"/>
</dbReference>
<dbReference type="PROSITE" id="PS51273">
    <property type="entry name" value="GATASE_TYPE_1"/>
    <property type="match status" value="1"/>
</dbReference>
<reference evidence="2 3" key="1">
    <citation type="submission" date="2015-10" db="EMBL/GenBank/DDBJ databases">
        <title>Genome sequencing of Penicillium freii.</title>
        <authorList>
            <person name="Nguyen H.D."/>
            <person name="Visagie C.M."/>
            <person name="Seifert K.A."/>
        </authorList>
    </citation>
    <scope>NUCLEOTIDE SEQUENCE [LARGE SCALE GENOMIC DNA]</scope>
    <source>
        <strain evidence="2 3">DAOM 242723</strain>
    </source>
</reference>
<dbReference type="GO" id="GO:0005829">
    <property type="term" value="C:cytosol"/>
    <property type="evidence" value="ECO:0007669"/>
    <property type="project" value="TreeGrafter"/>
</dbReference>
<dbReference type="Pfam" id="PF00117">
    <property type="entry name" value="GATase"/>
    <property type="match status" value="1"/>
</dbReference>
<dbReference type="STRING" id="48697.A0A101MEY6"/>
<dbReference type="SUPFAM" id="SSF52317">
    <property type="entry name" value="Class I glutamine amidotransferase-like"/>
    <property type="match status" value="1"/>
</dbReference>
<evidence type="ECO:0000259" key="1">
    <source>
        <dbReference type="Pfam" id="PF00117"/>
    </source>
</evidence>
<evidence type="ECO:0000313" key="3">
    <source>
        <dbReference type="Proteomes" id="UP000055045"/>
    </source>
</evidence>
<dbReference type="InterPro" id="IPR017926">
    <property type="entry name" value="GATASE"/>
</dbReference>
<dbReference type="InterPro" id="IPR044992">
    <property type="entry name" value="ChyE-like"/>
</dbReference>
<organism evidence="2 3">
    <name type="scientific">Penicillium freii</name>
    <dbReference type="NCBI Taxonomy" id="48697"/>
    <lineage>
        <taxon>Eukaryota</taxon>
        <taxon>Fungi</taxon>
        <taxon>Dikarya</taxon>
        <taxon>Ascomycota</taxon>
        <taxon>Pezizomycotina</taxon>
        <taxon>Eurotiomycetes</taxon>
        <taxon>Eurotiomycetidae</taxon>
        <taxon>Eurotiales</taxon>
        <taxon>Aspergillaceae</taxon>
        <taxon>Penicillium</taxon>
    </lineage>
</organism>
<dbReference type="CDD" id="cd01741">
    <property type="entry name" value="GATase1_1"/>
    <property type="match status" value="1"/>
</dbReference>
<accession>A0A101MEY6</accession>
<sequence length="264" mass="29654">MDRHISSMAPSIRIHVAILVCDTPIQPVLEKYGDYYAIFQALLRQAFKDLEISEKSNDITVEFSEHQIVDNNRFLDLEKVDAVLLTGSKHDAWAEDQWIRDLTSNIRETVLTHKKPVVGICFGHQILARALGARVGRNKAGWEISVEKLTLTEAGKKLFGKDTLSIQQMHRDIVFDTPVDCANLATSPKCEVQGLYLPKRVLSVQGHPEYNAGIMSCLLEARHDNGIFGDELYKDGLSRLLSESHDGWLIAKTIAKFIVDAKTK</sequence>
<dbReference type="Gene3D" id="3.40.50.880">
    <property type="match status" value="1"/>
</dbReference>
<keyword evidence="3" id="KW-1185">Reference proteome</keyword>
<feature type="domain" description="Glutamine amidotransferase" evidence="1">
    <location>
        <begin position="34"/>
        <end position="213"/>
    </location>
</feature>
<gene>
    <name evidence="2" type="ORF">ACN42_g8009</name>
</gene>
<dbReference type="OrthoDB" id="92161at2759"/>
<comment type="caution">
    <text evidence="2">The sequence shown here is derived from an EMBL/GenBank/DDBJ whole genome shotgun (WGS) entry which is preliminary data.</text>
</comment>
<dbReference type="AlphaFoldDB" id="A0A101MEY6"/>
<protein>
    <recommendedName>
        <fullName evidence="1">Glutamine amidotransferase domain-containing protein</fullName>
    </recommendedName>
</protein>
<proteinExistence type="predicted"/>
<dbReference type="PANTHER" id="PTHR42695">
    <property type="entry name" value="GLUTAMINE AMIDOTRANSFERASE YLR126C-RELATED"/>
    <property type="match status" value="1"/>
</dbReference>
<dbReference type="InterPro" id="IPR029062">
    <property type="entry name" value="Class_I_gatase-like"/>
</dbReference>
<dbReference type="EMBL" id="LLXE01000240">
    <property type="protein sequence ID" value="KUM59140.1"/>
    <property type="molecule type" value="Genomic_DNA"/>
</dbReference>
<evidence type="ECO:0000313" key="2">
    <source>
        <dbReference type="EMBL" id="KUM59140.1"/>
    </source>
</evidence>
<dbReference type="GO" id="GO:0005634">
    <property type="term" value="C:nucleus"/>
    <property type="evidence" value="ECO:0007669"/>
    <property type="project" value="TreeGrafter"/>
</dbReference>